<dbReference type="EMBL" id="GL438556">
    <property type="protein sequence ID" value="EFN68826.1"/>
    <property type="molecule type" value="Genomic_DNA"/>
</dbReference>
<feature type="domain" description="Aminopeptidase N-like N-terminal" evidence="1">
    <location>
        <begin position="2"/>
        <end position="44"/>
    </location>
</feature>
<dbReference type="InParanoid" id="E2ACL3"/>
<name>E2ACL3_CAMFO</name>
<dbReference type="SUPFAM" id="SSF63737">
    <property type="entry name" value="Leukotriene A4 hydrolase N-terminal domain"/>
    <property type="match status" value="1"/>
</dbReference>
<dbReference type="GO" id="GO:0005737">
    <property type="term" value="C:cytoplasm"/>
    <property type="evidence" value="ECO:0007669"/>
    <property type="project" value="TreeGrafter"/>
</dbReference>
<dbReference type="InterPro" id="IPR045357">
    <property type="entry name" value="Aminopeptidase_N-like_N"/>
</dbReference>
<evidence type="ECO:0000313" key="2">
    <source>
        <dbReference type="EMBL" id="EFN68826.1"/>
    </source>
</evidence>
<dbReference type="AlphaFoldDB" id="E2ACL3"/>
<feature type="non-terminal residue" evidence="2">
    <location>
        <position position="164"/>
    </location>
</feature>
<dbReference type="PANTHER" id="PTHR11533">
    <property type="entry name" value="PROTEASE M1 ZINC METALLOPROTEASE"/>
    <property type="match status" value="1"/>
</dbReference>
<proteinExistence type="predicted"/>
<dbReference type="OrthoDB" id="510539at2759"/>
<sequence length="164" mass="19560">SYNISIKHPKGYTAVSNMPVQKQNMDENNMQWTRFKTTPLMPDYFIAAIVAHLTVISESRTIKLWCRTNIIRHVQFAYIIATHIAQFLDNVFLNIRKSPETNHIVIQKLLGEEDIKFRFVLYGEEDIIYNEKIDFEIRKIEITRVIGYKVVHEWFYNGMDPYKW</sequence>
<dbReference type="Pfam" id="PF17900">
    <property type="entry name" value="Peptidase_M1_N"/>
    <property type="match status" value="1"/>
</dbReference>
<dbReference type="PANTHER" id="PTHR11533:SF294">
    <property type="entry name" value="THYROTROPIN-RELEASING HORMONE-DEGRADING ECTOENZYME"/>
    <property type="match status" value="1"/>
</dbReference>
<accession>E2ACL3</accession>
<dbReference type="GO" id="GO:0008270">
    <property type="term" value="F:zinc ion binding"/>
    <property type="evidence" value="ECO:0007669"/>
    <property type="project" value="TreeGrafter"/>
</dbReference>
<dbReference type="Gene3D" id="2.60.40.1730">
    <property type="entry name" value="tricorn interacting facor f3 domain"/>
    <property type="match status" value="1"/>
</dbReference>
<dbReference type="GO" id="GO:0042277">
    <property type="term" value="F:peptide binding"/>
    <property type="evidence" value="ECO:0007669"/>
    <property type="project" value="TreeGrafter"/>
</dbReference>
<protein>
    <submittedName>
        <fullName evidence="2">Laeverin</fullName>
    </submittedName>
</protein>
<dbReference type="GO" id="GO:0016020">
    <property type="term" value="C:membrane"/>
    <property type="evidence" value="ECO:0007669"/>
    <property type="project" value="TreeGrafter"/>
</dbReference>
<dbReference type="InterPro" id="IPR027268">
    <property type="entry name" value="Peptidase_M4/M1_CTD_sf"/>
</dbReference>
<dbReference type="InterPro" id="IPR042097">
    <property type="entry name" value="Aminopeptidase_N-like_N_sf"/>
</dbReference>
<dbReference type="Proteomes" id="UP000000311">
    <property type="component" value="Unassembled WGS sequence"/>
</dbReference>
<organism evidence="3">
    <name type="scientific">Camponotus floridanus</name>
    <name type="common">Florida carpenter ant</name>
    <dbReference type="NCBI Taxonomy" id="104421"/>
    <lineage>
        <taxon>Eukaryota</taxon>
        <taxon>Metazoa</taxon>
        <taxon>Ecdysozoa</taxon>
        <taxon>Arthropoda</taxon>
        <taxon>Hexapoda</taxon>
        <taxon>Insecta</taxon>
        <taxon>Pterygota</taxon>
        <taxon>Neoptera</taxon>
        <taxon>Endopterygota</taxon>
        <taxon>Hymenoptera</taxon>
        <taxon>Apocrita</taxon>
        <taxon>Aculeata</taxon>
        <taxon>Formicoidea</taxon>
        <taxon>Formicidae</taxon>
        <taxon>Formicinae</taxon>
        <taxon>Camponotus</taxon>
    </lineage>
</organism>
<gene>
    <name evidence="2" type="ORF">EAG_09748</name>
</gene>
<dbReference type="GO" id="GO:0043171">
    <property type="term" value="P:peptide catabolic process"/>
    <property type="evidence" value="ECO:0007669"/>
    <property type="project" value="TreeGrafter"/>
</dbReference>
<reference evidence="2 3" key="1">
    <citation type="journal article" date="2010" name="Science">
        <title>Genomic comparison of the ants Camponotus floridanus and Harpegnathos saltator.</title>
        <authorList>
            <person name="Bonasio R."/>
            <person name="Zhang G."/>
            <person name="Ye C."/>
            <person name="Mutti N.S."/>
            <person name="Fang X."/>
            <person name="Qin N."/>
            <person name="Donahue G."/>
            <person name="Yang P."/>
            <person name="Li Q."/>
            <person name="Li C."/>
            <person name="Zhang P."/>
            <person name="Huang Z."/>
            <person name="Berger S.L."/>
            <person name="Reinberg D."/>
            <person name="Wang J."/>
            <person name="Liebig J."/>
        </authorList>
    </citation>
    <scope>NUCLEOTIDE SEQUENCE [LARGE SCALE GENOMIC DNA]</scope>
    <source>
        <strain evidence="3">C129</strain>
    </source>
</reference>
<dbReference type="GO" id="GO:0005615">
    <property type="term" value="C:extracellular space"/>
    <property type="evidence" value="ECO:0007669"/>
    <property type="project" value="TreeGrafter"/>
</dbReference>
<dbReference type="GO" id="GO:0006508">
    <property type="term" value="P:proteolysis"/>
    <property type="evidence" value="ECO:0007669"/>
    <property type="project" value="TreeGrafter"/>
</dbReference>
<dbReference type="InterPro" id="IPR050344">
    <property type="entry name" value="Peptidase_M1_aminopeptidases"/>
</dbReference>
<evidence type="ECO:0000313" key="3">
    <source>
        <dbReference type="Proteomes" id="UP000000311"/>
    </source>
</evidence>
<dbReference type="Gene3D" id="1.10.390.10">
    <property type="entry name" value="Neutral Protease Domain 2"/>
    <property type="match status" value="1"/>
</dbReference>
<keyword evidence="3" id="KW-1185">Reference proteome</keyword>
<dbReference type="GO" id="GO:0070006">
    <property type="term" value="F:metalloaminopeptidase activity"/>
    <property type="evidence" value="ECO:0007669"/>
    <property type="project" value="TreeGrafter"/>
</dbReference>
<feature type="non-terminal residue" evidence="2">
    <location>
        <position position="1"/>
    </location>
</feature>
<evidence type="ECO:0000259" key="1">
    <source>
        <dbReference type="Pfam" id="PF17900"/>
    </source>
</evidence>